<organism evidence="1 2">
    <name type="scientific">Haemaphysalis longicornis</name>
    <name type="common">Bush tick</name>
    <dbReference type="NCBI Taxonomy" id="44386"/>
    <lineage>
        <taxon>Eukaryota</taxon>
        <taxon>Metazoa</taxon>
        <taxon>Ecdysozoa</taxon>
        <taxon>Arthropoda</taxon>
        <taxon>Chelicerata</taxon>
        <taxon>Arachnida</taxon>
        <taxon>Acari</taxon>
        <taxon>Parasitiformes</taxon>
        <taxon>Ixodida</taxon>
        <taxon>Ixodoidea</taxon>
        <taxon>Ixodidae</taxon>
        <taxon>Haemaphysalinae</taxon>
        <taxon>Haemaphysalis</taxon>
    </lineage>
</organism>
<gene>
    <name evidence="1" type="ORF">HPB48_000925</name>
</gene>
<reference evidence="1 2" key="1">
    <citation type="journal article" date="2020" name="Cell">
        <title>Large-Scale Comparative Analyses of Tick Genomes Elucidate Their Genetic Diversity and Vector Capacities.</title>
        <authorList>
            <consortium name="Tick Genome and Microbiome Consortium (TIGMIC)"/>
            <person name="Jia N."/>
            <person name="Wang J."/>
            <person name="Shi W."/>
            <person name="Du L."/>
            <person name="Sun Y."/>
            <person name="Zhan W."/>
            <person name="Jiang J.F."/>
            <person name="Wang Q."/>
            <person name="Zhang B."/>
            <person name="Ji P."/>
            <person name="Bell-Sakyi L."/>
            <person name="Cui X.M."/>
            <person name="Yuan T.T."/>
            <person name="Jiang B.G."/>
            <person name="Yang W.F."/>
            <person name="Lam T.T."/>
            <person name="Chang Q.C."/>
            <person name="Ding S.J."/>
            <person name="Wang X.J."/>
            <person name="Zhu J.G."/>
            <person name="Ruan X.D."/>
            <person name="Zhao L."/>
            <person name="Wei J.T."/>
            <person name="Ye R.Z."/>
            <person name="Que T.C."/>
            <person name="Du C.H."/>
            <person name="Zhou Y.H."/>
            <person name="Cheng J.X."/>
            <person name="Dai P.F."/>
            <person name="Guo W.B."/>
            <person name="Han X.H."/>
            <person name="Huang E.J."/>
            <person name="Li L.F."/>
            <person name="Wei W."/>
            <person name="Gao Y.C."/>
            <person name="Liu J.Z."/>
            <person name="Shao H.Z."/>
            <person name="Wang X."/>
            <person name="Wang C.C."/>
            <person name="Yang T.C."/>
            <person name="Huo Q.B."/>
            <person name="Li W."/>
            <person name="Chen H.Y."/>
            <person name="Chen S.E."/>
            <person name="Zhou L.G."/>
            <person name="Ni X.B."/>
            <person name="Tian J.H."/>
            <person name="Sheng Y."/>
            <person name="Liu T."/>
            <person name="Pan Y.S."/>
            <person name="Xia L.Y."/>
            <person name="Li J."/>
            <person name="Zhao F."/>
            <person name="Cao W.C."/>
        </authorList>
    </citation>
    <scope>NUCLEOTIDE SEQUENCE [LARGE SCALE GENOMIC DNA]</scope>
    <source>
        <strain evidence="1">HaeL-2018</strain>
    </source>
</reference>
<name>A0A9J6FXS5_HAELO</name>
<dbReference type="InterPro" id="IPR000718">
    <property type="entry name" value="Peptidase_M13"/>
</dbReference>
<accession>A0A9J6FXS5</accession>
<dbReference type="InterPro" id="IPR042089">
    <property type="entry name" value="Peptidase_M13_dom_2"/>
</dbReference>
<proteinExistence type="predicted"/>
<sequence length="565" mass="63654">MIEVATRAQRQSAPRKAQSTMQKAAMFYRSCRLVYSENVSHLDDVRALLVNFGVRWPVRSNGTRLLPTLLGVSAAGWGWASVLQFSLYNKTQVMVRPSAFFEKILVERFAMLTGGGEIQYHHQYFDSMVAAFSVNGNRALSFEEHWQLEQQILLNLSRAFTIVYPDRLNNTHHERVRRLLGPKPFSHTEWKEQLRISFSLPEGDQLSLQVEHEEFFESFFSIVVSLGESACSYFVGWVIAQALSLLASSELINGFFMSHVEPDKGQLLFCADVAHTYMGIAFYADFLSKEVGDTVIKDVESIESSVHATFREQFARSAWSTAVPNALLDSEVVPESLKLVRLVSSGLLDQIYGKYPDMGDNIFENIKRAAGSRRMVEYDVSARSLRRGHLPPFSFSSQNEFVLLPVAMGMPFYGLDTLPAVKYAMLGAEFAYALLCKVFNKDAAIDKSLRRLFRLKTPCFFGREILFTDVAPQELEVVNRATSLRIVAKASAQSSPLSSPSRLPRYEDVTETQLLLVFWCLVQCGSADGHRMCNYPVTALELFANAFRCRHGSSMVSGRDCVMID</sequence>
<dbReference type="EMBL" id="JABSTR010000004">
    <property type="protein sequence ID" value="KAH9367893.1"/>
    <property type="molecule type" value="Genomic_DNA"/>
</dbReference>
<dbReference type="OrthoDB" id="6500470at2759"/>
<dbReference type="Gene3D" id="3.40.390.10">
    <property type="entry name" value="Collagenase (Catalytic Domain)"/>
    <property type="match status" value="1"/>
</dbReference>
<dbReference type="Gene3D" id="1.10.1380.10">
    <property type="entry name" value="Neutral endopeptidase , domain2"/>
    <property type="match status" value="1"/>
</dbReference>
<comment type="caution">
    <text evidence="1">The sequence shown here is derived from an EMBL/GenBank/DDBJ whole genome shotgun (WGS) entry which is preliminary data.</text>
</comment>
<dbReference type="AlphaFoldDB" id="A0A9J6FXS5"/>
<evidence type="ECO:0000313" key="2">
    <source>
        <dbReference type="Proteomes" id="UP000821853"/>
    </source>
</evidence>
<dbReference type="Proteomes" id="UP000821853">
    <property type="component" value="Chromosome 2"/>
</dbReference>
<dbReference type="SUPFAM" id="SSF55486">
    <property type="entry name" value="Metalloproteases ('zincins'), catalytic domain"/>
    <property type="match status" value="1"/>
</dbReference>
<dbReference type="GO" id="GO:0006508">
    <property type="term" value="P:proteolysis"/>
    <property type="evidence" value="ECO:0007669"/>
    <property type="project" value="InterPro"/>
</dbReference>
<dbReference type="InterPro" id="IPR024079">
    <property type="entry name" value="MetalloPept_cat_dom_sf"/>
</dbReference>
<evidence type="ECO:0000313" key="1">
    <source>
        <dbReference type="EMBL" id="KAH9367893.1"/>
    </source>
</evidence>
<keyword evidence="2" id="KW-1185">Reference proteome</keyword>
<dbReference type="OMA" id="AYYVGWV"/>
<protein>
    <submittedName>
        <fullName evidence="1">Uncharacterized protein</fullName>
    </submittedName>
</protein>
<dbReference type="PROSITE" id="PS51885">
    <property type="entry name" value="NEPRILYSIN"/>
    <property type="match status" value="1"/>
</dbReference>
<dbReference type="GO" id="GO:0004222">
    <property type="term" value="F:metalloendopeptidase activity"/>
    <property type="evidence" value="ECO:0007669"/>
    <property type="project" value="InterPro"/>
</dbReference>
<dbReference type="VEuPathDB" id="VectorBase:HLOH_039996"/>